<comment type="caution">
    <text evidence="3">The sequence shown here is derived from an EMBL/GenBank/DDBJ whole genome shotgun (WGS) entry which is preliminary data.</text>
</comment>
<gene>
    <name evidence="3" type="ORF">CSUI_008609</name>
</gene>
<dbReference type="PANTHER" id="PTHR45916:SF1">
    <property type="entry name" value="STRUCTURAL MAINTENANCE OF CHROMOSOMES PROTEIN 5"/>
    <property type="match status" value="1"/>
</dbReference>
<dbReference type="EMBL" id="MIGC01004873">
    <property type="protein sequence ID" value="PHJ17569.1"/>
    <property type="molecule type" value="Genomic_DNA"/>
</dbReference>
<evidence type="ECO:0000313" key="3">
    <source>
        <dbReference type="EMBL" id="PHJ17569.1"/>
    </source>
</evidence>
<feature type="non-terminal residue" evidence="3">
    <location>
        <position position="218"/>
    </location>
</feature>
<proteinExistence type="predicted"/>
<protein>
    <submittedName>
        <fullName evidence="3">Smc n terminal domain-containing protein</fullName>
    </submittedName>
</protein>
<evidence type="ECO:0000313" key="4">
    <source>
        <dbReference type="Proteomes" id="UP000221165"/>
    </source>
</evidence>
<feature type="coiled-coil region" evidence="2">
    <location>
        <begin position="36"/>
        <end position="70"/>
    </location>
</feature>
<dbReference type="GO" id="GO:0005634">
    <property type="term" value="C:nucleus"/>
    <property type="evidence" value="ECO:0007669"/>
    <property type="project" value="TreeGrafter"/>
</dbReference>
<dbReference type="RefSeq" id="XP_067919287.1">
    <property type="nucleotide sequence ID" value="XM_068068737.1"/>
</dbReference>
<sequence length="218" mass="25396">MPQERVPEFTSMKSEALFTNTLKTIDYDLHEKYANLRTYEKDHADIENTLKQGEKDLEVLNKAVDKLRLEHEEIKHFEVIFKNRLLCQGRLRQIAISKLKAVGEELESMKKVKEAVCLSWKAKLDDLNKKISKVSSTLKSILHNRGLSTTECRRQKDQILKDLEATLANSQREVAGYERRLEALPSQVEEWAREKKDLEDHLINRRALLLRAEEAAEK</sequence>
<name>A0A2C6KKB0_9APIC</name>
<keyword evidence="4" id="KW-1185">Reference proteome</keyword>
<dbReference type="GO" id="GO:0000724">
    <property type="term" value="P:double-strand break repair via homologous recombination"/>
    <property type="evidence" value="ECO:0007669"/>
    <property type="project" value="TreeGrafter"/>
</dbReference>
<dbReference type="PANTHER" id="PTHR45916">
    <property type="entry name" value="STRUCTURAL MAINTENANCE OF CHROMOSOMES PROTEIN 5"/>
    <property type="match status" value="1"/>
</dbReference>
<dbReference type="VEuPathDB" id="ToxoDB:CSUI_008609"/>
<dbReference type="GO" id="GO:0003697">
    <property type="term" value="F:single-stranded DNA binding"/>
    <property type="evidence" value="ECO:0007669"/>
    <property type="project" value="TreeGrafter"/>
</dbReference>
<reference evidence="3 4" key="1">
    <citation type="journal article" date="2017" name="Int. J. Parasitol.">
        <title>The genome of the protozoan parasite Cystoisospora suis and a reverse vaccinology approach to identify vaccine candidates.</title>
        <authorList>
            <person name="Palmieri N."/>
            <person name="Shrestha A."/>
            <person name="Ruttkowski B."/>
            <person name="Beck T."/>
            <person name="Vogl C."/>
            <person name="Tomley F."/>
            <person name="Blake D.P."/>
            <person name="Joachim A."/>
        </authorList>
    </citation>
    <scope>NUCLEOTIDE SEQUENCE [LARGE SCALE GENOMIC DNA]</scope>
    <source>
        <strain evidence="3 4">Wien I</strain>
    </source>
</reference>
<evidence type="ECO:0000256" key="2">
    <source>
        <dbReference type="SAM" id="Coils"/>
    </source>
</evidence>
<accession>A0A2C6KKB0</accession>
<dbReference type="GO" id="GO:0030915">
    <property type="term" value="C:Smc5-Smc6 complex"/>
    <property type="evidence" value="ECO:0007669"/>
    <property type="project" value="TreeGrafter"/>
</dbReference>
<dbReference type="AlphaFoldDB" id="A0A2C6KKB0"/>
<dbReference type="Proteomes" id="UP000221165">
    <property type="component" value="Unassembled WGS sequence"/>
</dbReference>
<evidence type="ECO:0000256" key="1">
    <source>
        <dbReference type="ARBA" id="ARBA00023054"/>
    </source>
</evidence>
<keyword evidence="1 2" id="KW-0175">Coiled coil</keyword>
<organism evidence="3 4">
    <name type="scientific">Cystoisospora suis</name>
    <dbReference type="NCBI Taxonomy" id="483139"/>
    <lineage>
        <taxon>Eukaryota</taxon>
        <taxon>Sar</taxon>
        <taxon>Alveolata</taxon>
        <taxon>Apicomplexa</taxon>
        <taxon>Conoidasida</taxon>
        <taxon>Coccidia</taxon>
        <taxon>Eucoccidiorida</taxon>
        <taxon>Eimeriorina</taxon>
        <taxon>Sarcocystidae</taxon>
        <taxon>Cystoisospora</taxon>
    </lineage>
</organism>
<feature type="coiled-coil region" evidence="2">
    <location>
        <begin position="153"/>
        <end position="180"/>
    </location>
</feature>
<dbReference type="GeneID" id="94431948"/>